<dbReference type="SUPFAM" id="SSF55729">
    <property type="entry name" value="Acyl-CoA N-acyltransferases (Nat)"/>
    <property type="match status" value="1"/>
</dbReference>
<dbReference type="EC" id="2.3.1.-" evidence="3"/>
<dbReference type="PANTHER" id="PTHR43617">
    <property type="entry name" value="L-AMINO ACID N-ACETYLTRANSFERASE"/>
    <property type="match status" value="1"/>
</dbReference>
<keyword evidence="3" id="KW-0012">Acyltransferase</keyword>
<dbReference type="InterPro" id="IPR050276">
    <property type="entry name" value="MshD_Acetyltransferase"/>
</dbReference>
<reference evidence="2 4" key="1">
    <citation type="submission" date="2019-02" db="EMBL/GenBank/DDBJ databases">
        <title>The draft genome of Enterobacter spp. strains.</title>
        <authorList>
            <person name="Wang C."/>
            <person name="Feng Y."/>
            <person name="Zong Z."/>
        </authorList>
    </citation>
    <scope>NUCLEOTIDE SEQUENCE [LARGE SCALE GENOMIC DNA]</scope>
    <source>
        <strain evidence="2 4">WCHEW120002</strain>
    </source>
</reference>
<dbReference type="OrthoDB" id="336415at2"/>
<keyword evidence="5" id="KW-1185">Reference proteome</keyword>
<sequence length="162" mass="18367">MSEIVIRHAEPKDADALRQNYMHPGVYHDTLQLPHPSLEMWQERLNPKPGLKRLVACIDENIVGDLALQVEASPRRSHVATFGISVAAHAQGRGVGSALMREMINLCDNWMRIERIELTVFADNPAALALYRKFGFEIEGTGRKFALRNGEYVDAYYMARMK</sequence>
<gene>
    <name evidence="3" type="primary">yhhY</name>
    <name evidence="2" type="ORF">E0L20_18145</name>
    <name evidence="3" type="ORF">VPX56_21355</name>
</gene>
<evidence type="ECO:0000313" key="2">
    <source>
        <dbReference type="EMBL" id="TCB90598.1"/>
    </source>
</evidence>
<evidence type="ECO:0000259" key="1">
    <source>
        <dbReference type="PROSITE" id="PS51186"/>
    </source>
</evidence>
<dbReference type="GO" id="GO:0016747">
    <property type="term" value="F:acyltransferase activity, transferring groups other than amino-acyl groups"/>
    <property type="evidence" value="ECO:0007669"/>
    <property type="project" value="InterPro"/>
</dbReference>
<dbReference type="Pfam" id="PF00583">
    <property type="entry name" value="Acetyltransf_1"/>
    <property type="match status" value="1"/>
</dbReference>
<dbReference type="InterPro" id="IPR000182">
    <property type="entry name" value="GNAT_dom"/>
</dbReference>
<keyword evidence="2" id="KW-0808">Transferase</keyword>
<dbReference type="EMBL" id="CP142124">
    <property type="protein sequence ID" value="WRW31268.1"/>
    <property type="molecule type" value="Genomic_DNA"/>
</dbReference>
<evidence type="ECO:0000313" key="4">
    <source>
        <dbReference type="Proteomes" id="UP000291424"/>
    </source>
</evidence>
<evidence type="ECO:0000313" key="5">
    <source>
        <dbReference type="Proteomes" id="UP001330482"/>
    </source>
</evidence>
<dbReference type="NCBIfam" id="NF007527">
    <property type="entry name" value="PRK10140.1"/>
    <property type="match status" value="1"/>
</dbReference>
<accession>A0A4R0G5L4</accession>
<dbReference type="PROSITE" id="PS51186">
    <property type="entry name" value="GNAT"/>
    <property type="match status" value="1"/>
</dbReference>
<dbReference type="AlphaFoldDB" id="A0A4R0G5L4"/>
<feature type="domain" description="N-acetyltransferase" evidence="1">
    <location>
        <begin position="4"/>
        <end position="162"/>
    </location>
</feature>
<dbReference type="InterPro" id="IPR016181">
    <property type="entry name" value="Acyl_CoA_acyltransferase"/>
</dbReference>
<dbReference type="Proteomes" id="UP000291424">
    <property type="component" value="Unassembled WGS sequence"/>
</dbReference>
<name>A0A4R0G5L4_9ENTR</name>
<reference evidence="3 5" key="2">
    <citation type="submission" date="2024-01" db="EMBL/GenBank/DDBJ databases">
        <title>AV1 has a protective and therapeutic effect against plant viruses.</title>
        <authorList>
            <person name="Wang F."/>
        </authorList>
    </citation>
    <scope>NUCLEOTIDE SEQUENCE [LARGE SCALE GENOMIC DNA]</scope>
    <source>
        <strain evidence="3 5">AV1</strain>
    </source>
</reference>
<dbReference type="RefSeq" id="WP_131635164.1">
    <property type="nucleotide sequence ID" value="NZ_CP142124.1"/>
</dbReference>
<protein>
    <submittedName>
        <fullName evidence="2">N-acetyltransferase</fullName>
        <ecNumber evidence="3">2.3.1.-</ecNumber>
    </submittedName>
</protein>
<evidence type="ECO:0000313" key="3">
    <source>
        <dbReference type="EMBL" id="WRW31268.1"/>
    </source>
</evidence>
<dbReference type="EMBL" id="SJOO01000009">
    <property type="protein sequence ID" value="TCB90598.1"/>
    <property type="molecule type" value="Genomic_DNA"/>
</dbReference>
<dbReference type="PANTHER" id="PTHR43617:SF22">
    <property type="entry name" value="L-AMINO ACID N-ACETYLTRANSFERASE AAAT"/>
    <property type="match status" value="1"/>
</dbReference>
<organism evidence="2 4">
    <name type="scientific">Enterobacter wuhouensis</name>
    <dbReference type="NCBI Taxonomy" id="2529381"/>
    <lineage>
        <taxon>Bacteria</taxon>
        <taxon>Pseudomonadati</taxon>
        <taxon>Pseudomonadota</taxon>
        <taxon>Gammaproteobacteria</taxon>
        <taxon>Enterobacterales</taxon>
        <taxon>Enterobacteriaceae</taxon>
        <taxon>Enterobacter</taxon>
    </lineage>
</organism>
<dbReference type="CDD" id="cd04301">
    <property type="entry name" value="NAT_SF"/>
    <property type="match status" value="1"/>
</dbReference>
<dbReference type="Proteomes" id="UP001330482">
    <property type="component" value="Chromosome"/>
</dbReference>
<dbReference type="Gene3D" id="3.40.630.30">
    <property type="match status" value="1"/>
</dbReference>
<proteinExistence type="predicted"/>